<dbReference type="Pfam" id="PF13641">
    <property type="entry name" value="Glyco_tranf_2_3"/>
    <property type="match status" value="1"/>
</dbReference>
<keyword evidence="3 5" id="KW-0808">Transferase</keyword>
<dbReference type="PANTHER" id="PTHR43630:SF1">
    <property type="entry name" value="POLY-BETA-1,6-N-ACETYL-D-GLUCOSAMINE SYNTHASE"/>
    <property type="match status" value="1"/>
</dbReference>
<comment type="caution">
    <text evidence="5">The sequence shown here is derived from an EMBL/GenBank/DDBJ whole genome shotgun (WGS) entry which is preliminary data.</text>
</comment>
<dbReference type="SUPFAM" id="SSF53448">
    <property type="entry name" value="Nucleotide-diphospho-sugar transferases"/>
    <property type="match status" value="1"/>
</dbReference>
<dbReference type="Proteomes" id="UP000619788">
    <property type="component" value="Unassembled WGS sequence"/>
</dbReference>
<dbReference type="PANTHER" id="PTHR43630">
    <property type="entry name" value="POLY-BETA-1,6-N-ACETYL-D-GLUCOSAMINE SYNTHASE"/>
    <property type="match status" value="1"/>
</dbReference>
<gene>
    <name evidence="5" type="ORF">Psi01_81960</name>
</gene>
<organism evidence="5 6">
    <name type="scientific">Planobispora siamensis</name>
    <dbReference type="NCBI Taxonomy" id="936338"/>
    <lineage>
        <taxon>Bacteria</taxon>
        <taxon>Bacillati</taxon>
        <taxon>Actinomycetota</taxon>
        <taxon>Actinomycetes</taxon>
        <taxon>Streptosporangiales</taxon>
        <taxon>Streptosporangiaceae</taxon>
        <taxon>Planobispora</taxon>
    </lineage>
</organism>
<feature type="transmembrane region" description="Helical" evidence="4">
    <location>
        <begin position="344"/>
        <end position="363"/>
    </location>
</feature>
<feature type="transmembrane region" description="Helical" evidence="4">
    <location>
        <begin position="308"/>
        <end position="332"/>
    </location>
</feature>
<dbReference type="InterPro" id="IPR029044">
    <property type="entry name" value="Nucleotide-diphossugar_trans"/>
</dbReference>
<evidence type="ECO:0000256" key="3">
    <source>
        <dbReference type="ARBA" id="ARBA00022679"/>
    </source>
</evidence>
<keyword evidence="4" id="KW-0472">Membrane</keyword>
<dbReference type="RefSeq" id="WP_204069554.1">
    <property type="nucleotide sequence ID" value="NZ_BOOJ01000088.1"/>
</dbReference>
<keyword evidence="2" id="KW-0328">Glycosyltransferase</keyword>
<evidence type="ECO:0000256" key="4">
    <source>
        <dbReference type="SAM" id="Phobius"/>
    </source>
</evidence>
<dbReference type="AlphaFoldDB" id="A0A8J3SRK3"/>
<name>A0A8J3SRK3_9ACTN</name>
<dbReference type="GO" id="GO:0016757">
    <property type="term" value="F:glycosyltransferase activity"/>
    <property type="evidence" value="ECO:0007669"/>
    <property type="project" value="UniProtKB-KW"/>
</dbReference>
<accession>A0A8J3SRK3</accession>
<evidence type="ECO:0000313" key="5">
    <source>
        <dbReference type="EMBL" id="GIH97566.1"/>
    </source>
</evidence>
<evidence type="ECO:0000313" key="6">
    <source>
        <dbReference type="Proteomes" id="UP000619788"/>
    </source>
</evidence>
<feature type="transmembrane region" description="Helical" evidence="4">
    <location>
        <begin position="6"/>
        <end position="25"/>
    </location>
</feature>
<reference evidence="5 6" key="1">
    <citation type="submission" date="2021-01" db="EMBL/GenBank/DDBJ databases">
        <title>Whole genome shotgun sequence of Planobispora siamensis NBRC 107568.</title>
        <authorList>
            <person name="Komaki H."/>
            <person name="Tamura T."/>
        </authorList>
    </citation>
    <scope>NUCLEOTIDE SEQUENCE [LARGE SCALE GENOMIC DNA]</scope>
    <source>
        <strain evidence="5 6">NBRC 107568</strain>
    </source>
</reference>
<dbReference type="EMBL" id="BOOJ01000088">
    <property type="protein sequence ID" value="GIH97566.1"/>
    <property type="molecule type" value="Genomic_DNA"/>
</dbReference>
<sequence>MSALLQLSSAVIVLGLGYTAMMFLLSRRVRRPAAPAEPAPFFVFLMACLDEEKVLGASLERLRGLPGDLAVLVVDDASSDATADIVRAAAAEDDRIWLLQRTLPDARRGKGAALNAGLAHLTGSGLLEGRDPSRVVVCVLDADGRLDVDALGEVAPYFADPGTGAVQIGVRMYNRHSGLLARMQDMEFVVYTDVFQNGRRHLGSVGLGGNGQFMRLSALAELGEDPWSDCLTEDLDLGVRMLATGWRNRFCHTTAVHQQAVLSPKRLVRQRSRWFQGHLQAGKLLPLVIRRAPATAAPDLVYHLMSPWFLLLTSLLPLAFAASGLALVAASLQAGHSVVSPAMFALWYGLSFGVALVYGYVYWRRDRELGLLRSLLLGHAFVLYGYQWFAAGWWAVGRTVSGRQSWLKTART</sequence>
<keyword evidence="4" id="KW-0812">Transmembrane</keyword>
<evidence type="ECO:0000256" key="1">
    <source>
        <dbReference type="ARBA" id="ARBA00006739"/>
    </source>
</evidence>
<protein>
    <submittedName>
        <fullName evidence="5">N-acetyl-glucosamine transferase</fullName>
    </submittedName>
</protein>
<evidence type="ECO:0000256" key="2">
    <source>
        <dbReference type="ARBA" id="ARBA00022676"/>
    </source>
</evidence>
<keyword evidence="4" id="KW-1133">Transmembrane helix</keyword>
<comment type="similarity">
    <text evidence="1">Belongs to the glycosyltransferase 2 family.</text>
</comment>
<proteinExistence type="inferred from homology"/>
<feature type="transmembrane region" description="Helical" evidence="4">
    <location>
        <begin position="375"/>
        <end position="396"/>
    </location>
</feature>
<dbReference type="Gene3D" id="3.90.550.10">
    <property type="entry name" value="Spore Coat Polysaccharide Biosynthesis Protein SpsA, Chain A"/>
    <property type="match status" value="1"/>
</dbReference>
<keyword evidence="6" id="KW-1185">Reference proteome</keyword>